<dbReference type="RefSeq" id="WP_073409948.1">
    <property type="nucleotide sequence ID" value="NZ_FQWH01000006.1"/>
</dbReference>
<dbReference type="Pfam" id="PF19556">
    <property type="entry name" value="PRTRC_E"/>
    <property type="match status" value="1"/>
</dbReference>
<dbReference type="Proteomes" id="UP000184112">
    <property type="component" value="Unassembled WGS sequence"/>
</dbReference>
<proteinExistence type="predicted"/>
<accession>A0A1M5Q6N9</accession>
<evidence type="ECO:0000313" key="3">
    <source>
        <dbReference type="Proteomes" id="UP000184112"/>
    </source>
</evidence>
<dbReference type="InterPro" id="IPR022273">
    <property type="entry name" value="PRTRC_protein-E"/>
</dbReference>
<reference evidence="2 3" key="1">
    <citation type="submission" date="2016-11" db="EMBL/GenBank/DDBJ databases">
        <authorList>
            <person name="Jaros S."/>
            <person name="Januszkiewicz K."/>
            <person name="Wedrychowicz H."/>
        </authorList>
    </citation>
    <scope>NUCLEOTIDE SEQUENCE [LARGE SCALE GENOMIC DNA]</scope>
    <source>
        <strain evidence="2 3">DSM 6792</strain>
    </source>
</reference>
<dbReference type="EMBL" id="FQWH01000006">
    <property type="protein sequence ID" value="SHH09824.1"/>
    <property type="molecule type" value="Genomic_DNA"/>
</dbReference>
<feature type="domain" description="ParB-related ThiF-related cassette protein E" evidence="1">
    <location>
        <begin position="1"/>
        <end position="171"/>
    </location>
</feature>
<dbReference type="AlphaFoldDB" id="A0A1M5Q6N9"/>
<name>A0A1M5Q6N9_FLAJO</name>
<evidence type="ECO:0000259" key="1">
    <source>
        <dbReference type="Pfam" id="PF19556"/>
    </source>
</evidence>
<evidence type="ECO:0000313" key="2">
    <source>
        <dbReference type="EMBL" id="SHH09824.1"/>
    </source>
</evidence>
<organism evidence="2 3">
    <name type="scientific">Flavobacterium johnsoniae</name>
    <name type="common">Cytophaga johnsonae</name>
    <dbReference type="NCBI Taxonomy" id="986"/>
    <lineage>
        <taxon>Bacteria</taxon>
        <taxon>Pseudomonadati</taxon>
        <taxon>Bacteroidota</taxon>
        <taxon>Flavobacteriia</taxon>
        <taxon>Flavobacteriales</taxon>
        <taxon>Flavobacteriaceae</taxon>
        <taxon>Flavobacterium</taxon>
    </lineage>
</organism>
<protein>
    <submittedName>
        <fullName evidence="2">PRTRC system protein E</fullName>
    </submittedName>
</protein>
<gene>
    <name evidence="2" type="ORF">SAMN05444388_106213</name>
</gene>
<sequence>METNFFKSILALQVAGNWKINIVKEEADKLIVSVLFFNDTVGDDARKKVPPILLKGTAEELDNGFFQAITEPVKDTAKLFANMEQFLKEKEQAKVNSQMEKDNILKRDKEKSELQKQYESAMKKADELQTAGKFKEAWMKVPPADLYPEYKDIIHARKAELSDKFPIDLFNDLKTEEPC</sequence>